<evidence type="ECO:0000256" key="7">
    <source>
        <dbReference type="ARBA" id="ARBA00023136"/>
    </source>
</evidence>
<protein>
    <submittedName>
        <fullName evidence="10">Glycosyltransferase family 39 protein</fullName>
    </submittedName>
</protein>
<accession>A0AAX1N909</accession>
<feature type="transmembrane region" description="Helical" evidence="8">
    <location>
        <begin position="123"/>
        <end position="142"/>
    </location>
</feature>
<evidence type="ECO:0000256" key="5">
    <source>
        <dbReference type="ARBA" id="ARBA00022692"/>
    </source>
</evidence>
<dbReference type="PANTHER" id="PTHR33908:SF11">
    <property type="entry name" value="MEMBRANE PROTEIN"/>
    <property type="match status" value="1"/>
</dbReference>
<organism evidence="10 11">
    <name type="scientific">Flammeovirga yaeyamensis</name>
    <dbReference type="NCBI Taxonomy" id="367791"/>
    <lineage>
        <taxon>Bacteria</taxon>
        <taxon>Pseudomonadati</taxon>
        <taxon>Bacteroidota</taxon>
        <taxon>Cytophagia</taxon>
        <taxon>Cytophagales</taxon>
        <taxon>Flammeovirgaceae</taxon>
        <taxon>Flammeovirga</taxon>
    </lineage>
</organism>
<evidence type="ECO:0000256" key="4">
    <source>
        <dbReference type="ARBA" id="ARBA00022679"/>
    </source>
</evidence>
<evidence type="ECO:0000256" key="1">
    <source>
        <dbReference type="ARBA" id="ARBA00004651"/>
    </source>
</evidence>
<keyword evidence="2" id="KW-1003">Cell membrane</keyword>
<dbReference type="PANTHER" id="PTHR33908">
    <property type="entry name" value="MANNOSYLTRANSFERASE YKCB-RELATED"/>
    <property type="match status" value="1"/>
</dbReference>
<evidence type="ECO:0000313" key="10">
    <source>
        <dbReference type="EMBL" id="QWG04064.1"/>
    </source>
</evidence>
<feature type="transmembrane region" description="Helical" evidence="8">
    <location>
        <begin position="44"/>
        <end position="62"/>
    </location>
</feature>
<keyword evidence="6 8" id="KW-1133">Transmembrane helix</keyword>
<evidence type="ECO:0000256" key="6">
    <source>
        <dbReference type="ARBA" id="ARBA00022989"/>
    </source>
</evidence>
<gene>
    <name evidence="10" type="ORF">KMW28_24545</name>
</gene>
<feature type="transmembrane region" description="Helical" evidence="8">
    <location>
        <begin position="74"/>
        <end position="91"/>
    </location>
</feature>
<feature type="transmembrane region" description="Helical" evidence="8">
    <location>
        <begin position="267"/>
        <end position="284"/>
    </location>
</feature>
<dbReference type="InterPro" id="IPR050297">
    <property type="entry name" value="LipidA_mod_glycosyltrf_83"/>
</dbReference>
<name>A0AAX1N909_9BACT</name>
<dbReference type="RefSeq" id="WP_169663559.1">
    <property type="nucleotide sequence ID" value="NZ_CP076133.1"/>
</dbReference>
<feature type="transmembrane region" description="Helical" evidence="8">
    <location>
        <begin position="191"/>
        <end position="210"/>
    </location>
</feature>
<keyword evidence="3" id="KW-0328">Glycosyltransferase</keyword>
<dbReference type="InterPro" id="IPR038731">
    <property type="entry name" value="RgtA/B/C-like"/>
</dbReference>
<sequence>MKTKESLLLLLFILLKFFLQSILIDSGYDLQRDEFLHLDQANHLALGFTSIPPFTSWISFLIKLLGNTVFWVKFFPALFGVLTLVVVWFTIDELKGNLYAKILGASCILFSALLRLNTLFQPNSFDVLSWTVVFYFIIKYINTDKPKWMYWTAVFFALGFLNKYNIAFLVLGLIPGILMTKTRKLLLRKEVYGAILLAIVLISPNLFWQYSNDFPVFKHMEELANTQLVNVQRLSFLKNQLFFFTGSIFVILAALTGLSTSKDLGKFRFLFWSFLFTLIIYTYLKAKDYYAIGLYPIYIAIGAVYLINKLENNIGKVIKPILIALPLLVMILSYDIAFPNQTPEYIIQNQEEYKALGLLRWEDGKDHQIPQDYADMLGWSELAEKVDVAYNLIKEPDKTLVLCDNYGQAGAINYYSKKGIKAVSFDADYVNWYDLDTKYTNLIRVKYGRERDNELKETSPYFEYSALQDSVTNIYAREYGTSIFIFENAKIDINRRIEEELEKIKNK</sequence>
<dbReference type="EMBL" id="CP076133">
    <property type="protein sequence ID" value="QWG04064.1"/>
    <property type="molecule type" value="Genomic_DNA"/>
</dbReference>
<evidence type="ECO:0000256" key="2">
    <source>
        <dbReference type="ARBA" id="ARBA00022475"/>
    </source>
</evidence>
<keyword evidence="11" id="KW-1185">Reference proteome</keyword>
<reference evidence="10 11" key="1">
    <citation type="submission" date="2021-05" db="EMBL/GenBank/DDBJ databases">
        <title>Comparative genomic studies on the polysaccharide-degrading batcterial strains of the Flammeovirga genus.</title>
        <authorList>
            <person name="Zewei F."/>
            <person name="Zheng Z."/>
            <person name="Yu L."/>
            <person name="Ruyue G."/>
            <person name="Yanhong M."/>
            <person name="Yuanyuan C."/>
            <person name="Jingyan G."/>
            <person name="Wenjun H."/>
        </authorList>
    </citation>
    <scope>NUCLEOTIDE SEQUENCE [LARGE SCALE GENOMIC DNA]</scope>
    <source>
        <strain evidence="10 11">NBRC:100898</strain>
    </source>
</reference>
<feature type="transmembrane region" description="Helical" evidence="8">
    <location>
        <begin position="290"/>
        <end position="308"/>
    </location>
</feature>
<evidence type="ECO:0000256" key="3">
    <source>
        <dbReference type="ARBA" id="ARBA00022676"/>
    </source>
</evidence>
<feature type="transmembrane region" description="Helical" evidence="8">
    <location>
        <begin position="241"/>
        <end position="260"/>
    </location>
</feature>
<dbReference type="GO" id="GO:0016763">
    <property type="term" value="F:pentosyltransferase activity"/>
    <property type="evidence" value="ECO:0007669"/>
    <property type="project" value="TreeGrafter"/>
</dbReference>
<keyword evidence="7 8" id="KW-0472">Membrane</keyword>
<keyword evidence="4" id="KW-0808">Transferase</keyword>
<feature type="transmembrane region" description="Helical" evidence="8">
    <location>
        <begin position="148"/>
        <end position="179"/>
    </location>
</feature>
<proteinExistence type="predicted"/>
<dbReference type="Pfam" id="PF13231">
    <property type="entry name" value="PMT_2"/>
    <property type="match status" value="1"/>
</dbReference>
<feature type="domain" description="Glycosyltransferase RgtA/B/C/D-like" evidence="9">
    <location>
        <begin position="52"/>
        <end position="208"/>
    </location>
</feature>
<comment type="subcellular location">
    <subcellularLocation>
        <location evidence="1">Cell membrane</location>
        <topology evidence="1">Multi-pass membrane protein</topology>
    </subcellularLocation>
</comment>
<feature type="transmembrane region" description="Helical" evidence="8">
    <location>
        <begin position="320"/>
        <end position="338"/>
    </location>
</feature>
<feature type="transmembrane region" description="Helical" evidence="8">
    <location>
        <begin position="97"/>
        <end position="116"/>
    </location>
</feature>
<dbReference type="GO" id="GO:0009103">
    <property type="term" value="P:lipopolysaccharide biosynthetic process"/>
    <property type="evidence" value="ECO:0007669"/>
    <property type="project" value="UniProtKB-ARBA"/>
</dbReference>
<dbReference type="GO" id="GO:0005886">
    <property type="term" value="C:plasma membrane"/>
    <property type="evidence" value="ECO:0007669"/>
    <property type="project" value="UniProtKB-SubCell"/>
</dbReference>
<dbReference type="KEGG" id="fya:KMW28_24545"/>
<evidence type="ECO:0000313" key="11">
    <source>
        <dbReference type="Proteomes" id="UP000678679"/>
    </source>
</evidence>
<keyword evidence="5 8" id="KW-0812">Transmembrane</keyword>
<evidence type="ECO:0000259" key="9">
    <source>
        <dbReference type="Pfam" id="PF13231"/>
    </source>
</evidence>
<evidence type="ECO:0000256" key="8">
    <source>
        <dbReference type="SAM" id="Phobius"/>
    </source>
</evidence>
<dbReference type="Proteomes" id="UP000678679">
    <property type="component" value="Chromosome 2"/>
</dbReference>
<dbReference type="AlphaFoldDB" id="A0AAX1N909"/>